<evidence type="ECO:0000259" key="1">
    <source>
        <dbReference type="Pfam" id="PF22818"/>
    </source>
</evidence>
<dbReference type="EMBL" id="FMZX01000003">
    <property type="protein sequence ID" value="SDC94182.1"/>
    <property type="molecule type" value="Genomic_DNA"/>
</dbReference>
<dbReference type="STRING" id="938405.SAMN02927895_02673"/>
<dbReference type="Proteomes" id="UP000198925">
    <property type="component" value="Unassembled WGS sequence"/>
</dbReference>
<sequence length="96" mass="9672">MTPATIRFEVPPGHPALAGHFPGRPILPGVVLLDAVLQAAGLGQAHLVRAKFTAPVLPGDAVEIALTPRAGGRTGFVCTCGGKTVLSGELACEPAP</sequence>
<evidence type="ECO:0000313" key="2">
    <source>
        <dbReference type="EMBL" id="SDC94182.1"/>
    </source>
</evidence>
<dbReference type="RefSeq" id="WP_090564337.1">
    <property type="nucleotide sequence ID" value="NZ_FMXZ01000006.1"/>
</dbReference>
<proteinExistence type="predicted"/>
<dbReference type="AlphaFoldDB" id="A0A1G6QP57"/>
<evidence type="ECO:0000313" key="3">
    <source>
        <dbReference type="Proteomes" id="UP000198925"/>
    </source>
</evidence>
<dbReference type="SUPFAM" id="SSF54637">
    <property type="entry name" value="Thioesterase/thiol ester dehydrase-isomerase"/>
    <property type="match status" value="1"/>
</dbReference>
<gene>
    <name evidence="2" type="ORF">SAMN04487779_1003129</name>
</gene>
<dbReference type="GO" id="GO:0016829">
    <property type="term" value="F:lyase activity"/>
    <property type="evidence" value="ECO:0007669"/>
    <property type="project" value="UniProtKB-KW"/>
</dbReference>
<accession>A0A1G6QP57</accession>
<protein>
    <submittedName>
        <fullName evidence="2">FabA-like domain-containing protein</fullName>
    </submittedName>
</protein>
<feature type="domain" description="ApeI dehydratase-like" evidence="1">
    <location>
        <begin position="4"/>
        <end position="87"/>
    </location>
</feature>
<dbReference type="InterPro" id="IPR029069">
    <property type="entry name" value="HotDog_dom_sf"/>
</dbReference>
<organism evidence="2 3">
    <name type="scientific">Belnapia rosea</name>
    <dbReference type="NCBI Taxonomy" id="938405"/>
    <lineage>
        <taxon>Bacteria</taxon>
        <taxon>Pseudomonadati</taxon>
        <taxon>Pseudomonadota</taxon>
        <taxon>Alphaproteobacteria</taxon>
        <taxon>Acetobacterales</taxon>
        <taxon>Roseomonadaceae</taxon>
        <taxon>Belnapia</taxon>
    </lineage>
</organism>
<name>A0A1G6QP57_9PROT</name>
<dbReference type="InterPro" id="IPR054545">
    <property type="entry name" value="ApeI-like"/>
</dbReference>
<reference evidence="2 3" key="1">
    <citation type="submission" date="2016-10" db="EMBL/GenBank/DDBJ databases">
        <authorList>
            <person name="de Groot N.N."/>
        </authorList>
    </citation>
    <scope>NUCLEOTIDE SEQUENCE [LARGE SCALE GENOMIC DNA]</scope>
    <source>
        <strain evidence="2 3">CPCC 100156</strain>
    </source>
</reference>
<dbReference type="OrthoDB" id="9812842at2"/>
<dbReference type="Pfam" id="PF22818">
    <property type="entry name" value="ApeI-like"/>
    <property type="match status" value="1"/>
</dbReference>
<dbReference type="Gene3D" id="3.10.129.10">
    <property type="entry name" value="Hotdog Thioesterase"/>
    <property type="match status" value="1"/>
</dbReference>
<keyword evidence="3" id="KW-1185">Reference proteome</keyword>